<dbReference type="PANTHER" id="PTHR20982:SF3">
    <property type="entry name" value="MITOCHONDRIAL RIBOSOME RECYCLING FACTOR PSEUDO 1"/>
    <property type="match status" value="1"/>
</dbReference>
<evidence type="ECO:0000259" key="5">
    <source>
        <dbReference type="Pfam" id="PF01765"/>
    </source>
</evidence>
<keyword evidence="4" id="KW-0648">Protein biosynthesis</keyword>
<comment type="similarity">
    <text evidence="2">Belongs to the RRF family.</text>
</comment>
<dbReference type="Pfam" id="PF01765">
    <property type="entry name" value="RRF"/>
    <property type="match status" value="1"/>
</dbReference>
<evidence type="ECO:0000256" key="1">
    <source>
        <dbReference type="ARBA" id="ARBA00004496"/>
    </source>
</evidence>
<dbReference type="SUPFAM" id="SSF55194">
    <property type="entry name" value="Ribosome recycling factor, RRF"/>
    <property type="match status" value="1"/>
</dbReference>
<reference evidence="8" key="1">
    <citation type="submission" date="2013-08" db="EMBL/GenBank/DDBJ databases">
        <authorList>
            <person name="Mendez C."/>
            <person name="Richter M."/>
            <person name="Ferrer M."/>
            <person name="Sanchez J."/>
        </authorList>
    </citation>
    <scope>NUCLEOTIDE SEQUENCE</scope>
</reference>
<protein>
    <submittedName>
        <fullName evidence="8">Ribosome recycling factor</fullName>
    </submittedName>
</protein>
<evidence type="ECO:0000256" key="3">
    <source>
        <dbReference type="ARBA" id="ARBA00022490"/>
    </source>
</evidence>
<feature type="domain" description="Ribosome recycling factor" evidence="5">
    <location>
        <begin position="22"/>
        <end position="185"/>
    </location>
</feature>
<comment type="subcellular location">
    <subcellularLocation>
        <location evidence="1">Cytoplasm</location>
    </subcellularLocation>
</comment>
<dbReference type="NCBIfam" id="TIGR00496">
    <property type="entry name" value="frr"/>
    <property type="match status" value="1"/>
</dbReference>
<evidence type="ECO:0000313" key="6">
    <source>
        <dbReference type="EMBL" id="EQD39657.1"/>
    </source>
</evidence>
<dbReference type="InterPro" id="IPR036191">
    <property type="entry name" value="RRF_sf"/>
</dbReference>
<sequence length="187" mass="20933">MSDLNNIKQDAQTRMTKCIDALRHELQRLRTGRASTALVETIKVNYYGNDVPLSQVATVAVTDARSLTITPWEKSLIGVIEKAILASDLGITPTTAGTVIRINLPPLTEERRKELARHVAHEGESAKVAVRGVRRDAMQQVKDLFKSKKITEDEERRGDDEVQKLTDRFVKEIDAVVKAKEDELMAL</sequence>
<evidence type="ECO:0000313" key="7">
    <source>
        <dbReference type="EMBL" id="EQD58278.1"/>
    </source>
</evidence>
<dbReference type="PANTHER" id="PTHR20982">
    <property type="entry name" value="RIBOSOME RECYCLING FACTOR"/>
    <property type="match status" value="1"/>
</dbReference>
<evidence type="ECO:0000256" key="4">
    <source>
        <dbReference type="ARBA" id="ARBA00022917"/>
    </source>
</evidence>
<comment type="caution">
    <text evidence="8">The sequence shown here is derived from an EMBL/GenBank/DDBJ whole genome shotgun (WGS) entry which is preliminary data.</text>
</comment>
<dbReference type="InterPro" id="IPR023584">
    <property type="entry name" value="Ribosome_recyc_fac_dom"/>
</dbReference>
<dbReference type="CDD" id="cd00520">
    <property type="entry name" value="RRF"/>
    <property type="match status" value="1"/>
</dbReference>
<organism evidence="8">
    <name type="scientific">mine drainage metagenome</name>
    <dbReference type="NCBI Taxonomy" id="410659"/>
    <lineage>
        <taxon>unclassified sequences</taxon>
        <taxon>metagenomes</taxon>
        <taxon>ecological metagenomes</taxon>
    </lineage>
</organism>
<dbReference type="FunFam" id="1.10.132.20:FF:000001">
    <property type="entry name" value="Ribosome-recycling factor"/>
    <property type="match status" value="1"/>
</dbReference>
<keyword evidence="3" id="KW-0963">Cytoplasm</keyword>
<dbReference type="HAMAP" id="MF_00040">
    <property type="entry name" value="RRF"/>
    <property type="match status" value="1"/>
</dbReference>
<dbReference type="GO" id="GO:0043023">
    <property type="term" value="F:ribosomal large subunit binding"/>
    <property type="evidence" value="ECO:0007669"/>
    <property type="project" value="TreeGrafter"/>
</dbReference>
<evidence type="ECO:0000256" key="2">
    <source>
        <dbReference type="ARBA" id="ARBA00005912"/>
    </source>
</evidence>
<dbReference type="FunFam" id="3.30.1360.40:FF:000001">
    <property type="entry name" value="Ribosome-recycling factor"/>
    <property type="match status" value="1"/>
</dbReference>
<gene>
    <name evidence="7" type="ORF">B1A_10854</name>
    <name evidence="8" type="ORF">B1B_04322</name>
    <name evidence="6" type="ORF">B2A_11154</name>
</gene>
<accession>T1CSY1</accession>
<name>T1CSY1_9ZZZZ</name>
<dbReference type="GO" id="GO:0005829">
    <property type="term" value="C:cytosol"/>
    <property type="evidence" value="ECO:0007669"/>
    <property type="project" value="GOC"/>
</dbReference>
<evidence type="ECO:0000313" key="8">
    <source>
        <dbReference type="EMBL" id="EQD71684.1"/>
    </source>
</evidence>
<dbReference type="Gene3D" id="3.30.1360.40">
    <property type="match status" value="1"/>
</dbReference>
<dbReference type="Gene3D" id="1.10.132.20">
    <property type="entry name" value="Ribosome-recycling factor"/>
    <property type="match status" value="1"/>
</dbReference>
<dbReference type="AlphaFoldDB" id="T1CSY1"/>
<dbReference type="EMBL" id="AUZZ01008045">
    <property type="protein sequence ID" value="EQD39657.1"/>
    <property type="molecule type" value="Genomic_DNA"/>
</dbReference>
<dbReference type="EMBL" id="AUZX01007743">
    <property type="protein sequence ID" value="EQD58278.1"/>
    <property type="molecule type" value="Genomic_DNA"/>
</dbReference>
<reference evidence="8" key="2">
    <citation type="journal article" date="2014" name="ISME J.">
        <title>Microbial stratification in low pH oxic and suboxic macroscopic growths along an acid mine drainage.</title>
        <authorList>
            <person name="Mendez-Garcia C."/>
            <person name="Mesa V."/>
            <person name="Sprenger R.R."/>
            <person name="Richter M."/>
            <person name="Diez M.S."/>
            <person name="Solano J."/>
            <person name="Bargiela R."/>
            <person name="Golyshina O.V."/>
            <person name="Manteca A."/>
            <person name="Ramos J.L."/>
            <person name="Gallego J.R."/>
            <person name="Llorente I."/>
            <person name="Martins Dos Santos V.A."/>
            <person name="Jensen O.N."/>
            <person name="Pelaez A.I."/>
            <person name="Sanchez J."/>
            <person name="Ferrer M."/>
        </authorList>
    </citation>
    <scope>NUCLEOTIDE SEQUENCE</scope>
</reference>
<proteinExistence type="inferred from homology"/>
<dbReference type="GO" id="GO:0002184">
    <property type="term" value="P:cytoplasmic translational termination"/>
    <property type="evidence" value="ECO:0007669"/>
    <property type="project" value="TreeGrafter"/>
</dbReference>
<dbReference type="EMBL" id="AUZY01002703">
    <property type="protein sequence ID" value="EQD71684.1"/>
    <property type="molecule type" value="Genomic_DNA"/>
</dbReference>
<dbReference type="InterPro" id="IPR002661">
    <property type="entry name" value="Ribosome_recyc_fac"/>
</dbReference>